<evidence type="ECO:0000256" key="3">
    <source>
        <dbReference type="ARBA" id="ARBA00012438"/>
    </source>
</evidence>
<evidence type="ECO:0000256" key="2">
    <source>
        <dbReference type="ARBA" id="ARBA00004651"/>
    </source>
</evidence>
<dbReference type="Gene3D" id="3.40.50.2300">
    <property type="match status" value="1"/>
</dbReference>
<feature type="domain" description="Response regulatory" evidence="22">
    <location>
        <begin position="806"/>
        <end position="925"/>
    </location>
</feature>
<dbReference type="FunFam" id="3.30.565.10:FF:000010">
    <property type="entry name" value="Sensor histidine kinase RcsC"/>
    <property type="match status" value="1"/>
</dbReference>
<comment type="subunit">
    <text evidence="14">At low DSF concentrations, interacts with RpfF.</text>
</comment>
<keyword evidence="10" id="KW-0067">ATP-binding</keyword>
<evidence type="ECO:0000256" key="1">
    <source>
        <dbReference type="ARBA" id="ARBA00000085"/>
    </source>
</evidence>
<dbReference type="PANTHER" id="PTHR45339">
    <property type="entry name" value="HYBRID SIGNAL TRANSDUCTION HISTIDINE KINASE J"/>
    <property type="match status" value="1"/>
</dbReference>
<feature type="domain" description="Histidine kinase" evidence="21">
    <location>
        <begin position="565"/>
        <end position="784"/>
    </location>
</feature>
<keyword evidence="25" id="KW-1185">Reference proteome</keyword>
<keyword evidence="8" id="KW-0547">Nucleotide-binding</keyword>
<dbReference type="InterPro" id="IPR036641">
    <property type="entry name" value="HPT_dom_sf"/>
</dbReference>
<dbReference type="GO" id="GO:0005886">
    <property type="term" value="C:plasma membrane"/>
    <property type="evidence" value="ECO:0007669"/>
    <property type="project" value="UniProtKB-SubCell"/>
</dbReference>
<evidence type="ECO:0000256" key="13">
    <source>
        <dbReference type="ARBA" id="ARBA00023136"/>
    </source>
</evidence>
<feature type="region of interest" description="Disordered" evidence="18">
    <location>
        <begin position="972"/>
        <end position="995"/>
    </location>
</feature>
<dbReference type="Gene3D" id="3.30.565.10">
    <property type="entry name" value="Histidine kinase-like ATPase, C-terminal domain"/>
    <property type="match status" value="1"/>
</dbReference>
<proteinExistence type="predicted"/>
<dbReference type="InterPro" id="IPR011006">
    <property type="entry name" value="CheY-like_superfamily"/>
</dbReference>
<comment type="catalytic activity">
    <reaction evidence="1">
        <text>ATP + protein L-histidine = ADP + protein N-phospho-L-histidine.</text>
        <dbReference type="EC" id="2.7.13.3"/>
    </reaction>
</comment>
<reference evidence="24 25" key="1">
    <citation type="submission" date="2018-10" db="EMBL/GenBank/DDBJ databases">
        <title>Genomic Encyclopedia of Type Strains, Phase IV (KMG-IV): sequencing the most valuable type-strain genomes for metagenomic binning, comparative biology and taxonomic classification.</title>
        <authorList>
            <person name="Goeker M."/>
        </authorList>
    </citation>
    <scope>NUCLEOTIDE SEQUENCE [LARGE SCALE GENOMIC DNA]</scope>
    <source>
        <strain evidence="24 25">DSM 25080</strain>
    </source>
</reference>
<dbReference type="SMART" id="SM00062">
    <property type="entry name" value="PBPb"/>
    <property type="match status" value="1"/>
</dbReference>
<evidence type="ECO:0000256" key="11">
    <source>
        <dbReference type="ARBA" id="ARBA00022989"/>
    </source>
</evidence>
<evidence type="ECO:0000259" key="22">
    <source>
        <dbReference type="PROSITE" id="PS50110"/>
    </source>
</evidence>
<protein>
    <recommendedName>
        <fullName evidence="15">Sensory/regulatory protein RpfC</fullName>
        <ecNumber evidence="3">2.7.13.3</ecNumber>
    </recommendedName>
</protein>
<name>A0A3M0A4U2_9GAMM</name>
<feature type="domain" description="HPt" evidence="23">
    <location>
        <begin position="1031"/>
        <end position="1121"/>
    </location>
</feature>
<dbReference type="InterPro" id="IPR036890">
    <property type="entry name" value="HATPase_C_sf"/>
</dbReference>
<dbReference type="CDD" id="cd17546">
    <property type="entry name" value="REC_hyHK_CKI1_RcsC-like"/>
    <property type="match status" value="1"/>
</dbReference>
<dbReference type="SUPFAM" id="SSF47384">
    <property type="entry name" value="Homodimeric domain of signal transducing histidine kinase"/>
    <property type="match status" value="1"/>
</dbReference>
<evidence type="ECO:0000256" key="7">
    <source>
        <dbReference type="ARBA" id="ARBA00022692"/>
    </source>
</evidence>
<feature type="chain" id="PRO_5018321884" description="Sensory/regulatory protein RpfC" evidence="20">
    <location>
        <begin position="27"/>
        <end position="1138"/>
    </location>
</feature>
<dbReference type="InterPro" id="IPR008207">
    <property type="entry name" value="Sig_transdc_His_kin_Hpt_dom"/>
</dbReference>
<evidence type="ECO:0000313" key="24">
    <source>
        <dbReference type="EMBL" id="RMA79404.1"/>
    </source>
</evidence>
<dbReference type="InterPro" id="IPR003661">
    <property type="entry name" value="HisK_dim/P_dom"/>
</dbReference>
<dbReference type="InterPro" id="IPR005467">
    <property type="entry name" value="His_kinase_dom"/>
</dbReference>
<evidence type="ECO:0000256" key="20">
    <source>
        <dbReference type="SAM" id="SignalP"/>
    </source>
</evidence>
<dbReference type="EMBL" id="REFJ01000004">
    <property type="protein sequence ID" value="RMA79404.1"/>
    <property type="molecule type" value="Genomic_DNA"/>
</dbReference>
<accession>A0A3M0A4U2</accession>
<dbReference type="Pfam" id="PF00512">
    <property type="entry name" value="HisKA"/>
    <property type="match status" value="1"/>
</dbReference>
<keyword evidence="5 17" id="KW-0597">Phosphoprotein</keyword>
<feature type="transmembrane region" description="Helical" evidence="19">
    <location>
        <begin position="506"/>
        <end position="528"/>
    </location>
</feature>
<evidence type="ECO:0000259" key="23">
    <source>
        <dbReference type="PROSITE" id="PS50894"/>
    </source>
</evidence>
<dbReference type="SUPFAM" id="SSF47226">
    <property type="entry name" value="Histidine-containing phosphotransfer domain, HPT domain"/>
    <property type="match status" value="1"/>
</dbReference>
<evidence type="ECO:0000256" key="5">
    <source>
        <dbReference type="ARBA" id="ARBA00022553"/>
    </source>
</evidence>
<evidence type="ECO:0000256" key="8">
    <source>
        <dbReference type="ARBA" id="ARBA00022741"/>
    </source>
</evidence>
<evidence type="ECO:0000256" key="6">
    <source>
        <dbReference type="ARBA" id="ARBA00022679"/>
    </source>
</evidence>
<keyword evidence="11 19" id="KW-1133">Transmembrane helix</keyword>
<dbReference type="Pfam" id="PF00497">
    <property type="entry name" value="SBP_bac_3"/>
    <property type="match status" value="2"/>
</dbReference>
<dbReference type="InterPro" id="IPR036097">
    <property type="entry name" value="HisK_dim/P_sf"/>
</dbReference>
<dbReference type="PROSITE" id="PS50110">
    <property type="entry name" value="RESPONSE_REGULATORY"/>
    <property type="match status" value="1"/>
</dbReference>
<dbReference type="PROSITE" id="PS50109">
    <property type="entry name" value="HIS_KIN"/>
    <property type="match status" value="1"/>
</dbReference>
<keyword evidence="9 24" id="KW-0418">Kinase</keyword>
<dbReference type="RefSeq" id="WP_170150828.1">
    <property type="nucleotide sequence ID" value="NZ_REFJ01000004.1"/>
</dbReference>
<dbReference type="SUPFAM" id="SSF55874">
    <property type="entry name" value="ATPase domain of HSP90 chaperone/DNA topoisomerase II/histidine kinase"/>
    <property type="match status" value="1"/>
</dbReference>
<feature type="region of interest" description="Disordered" evidence="18">
    <location>
        <begin position="929"/>
        <end position="960"/>
    </location>
</feature>
<evidence type="ECO:0000313" key="25">
    <source>
        <dbReference type="Proteomes" id="UP000267187"/>
    </source>
</evidence>
<dbReference type="InterPro" id="IPR003594">
    <property type="entry name" value="HATPase_dom"/>
</dbReference>
<dbReference type="InterPro" id="IPR001789">
    <property type="entry name" value="Sig_transdc_resp-reg_receiver"/>
</dbReference>
<keyword evidence="13 19" id="KW-0472">Membrane</keyword>
<dbReference type="Proteomes" id="UP000267187">
    <property type="component" value="Unassembled WGS sequence"/>
</dbReference>
<dbReference type="Gene3D" id="1.20.120.160">
    <property type="entry name" value="HPT domain"/>
    <property type="match status" value="1"/>
</dbReference>
<dbReference type="PRINTS" id="PR00344">
    <property type="entry name" value="BCTRLSENSOR"/>
</dbReference>
<comment type="caution">
    <text evidence="24">The sequence shown here is derived from an EMBL/GenBank/DDBJ whole genome shotgun (WGS) entry which is preliminary data.</text>
</comment>
<feature type="modified residue" description="Phosphohistidine" evidence="16">
    <location>
        <position position="1070"/>
    </location>
</feature>
<dbReference type="CDD" id="cd16922">
    <property type="entry name" value="HATPase_EvgS-ArcB-TorS-like"/>
    <property type="match status" value="1"/>
</dbReference>
<keyword evidence="6" id="KW-0808">Transferase</keyword>
<dbReference type="Gene3D" id="1.10.287.130">
    <property type="match status" value="1"/>
</dbReference>
<evidence type="ECO:0000256" key="15">
    <source>
        <dbReference type="ARBA" id="ARBA00068150"/>
    </source>
</evidence>
<dbReference type="PANTHER" id="PTHR45339:SF1">
    <property type="entry name" value="HYBRID SIGNAL TRANSDUCTION HISTIDINE KINASE J"/>
    <property type="match status" value="1"/>
</dbReference>
<feature type="compositionally biased region" description="Basic and acidic residues" evidence="18">
    <location>
        <begin position="972"/>
        <end position="985"/>
    </location>
</feature>
<gene>
    <name evidence="24" type="ORF">DFR27_1845</name>
</gene>
<evidence type="ECO:0000256" key="9">
    <source>
        <dbReference type="ARBA" id="ARBA00022777"/>
    </source>
</evidence>
<dbReference type="SMART" id="SM00073">
    <property type="entry name" value="HPT"/>
    <property type="match status" value="1"/>
</dbReference>
<dbReference type="GO" id="GO:0000155">
    <property type="term" value="F:phosphorelay sensor kinase activity"/>
    <property type="evidence" value="ECO:0007669"/>
    <property type="project" value="InterPro"/>
</dbReference>
<evidence type="ECO:0000256" key="18">
    <source>
        <dbReference type="SAM" id="MobiDB-lite"/>
    </source>
</evidence>
<evidence type="ECO:0000256" key="14">
    <source>
        <dbReference type="ARBA" id="ARBA00064003"/>
    </source>
</evidence>
<dbReference type="SMART" id="SM00448">
    <property type="entry name" value="REC"/>
    <property type="match status" value="1"/>
</dbReference>
<dbReference type="PROSITE" id="PS50894">
    <property type="entry name" value="HPT"/>
    <property type="match status" value="1"/>
</dbReference>
<sequence>MTSCRRYIIALLLSISSLLAYNSATAQPDVPEYRVAAPVYYPPYLDLRDSENPRGVVVDLWQEWAQRQGVALNFVAMEVDAGTRAVAFGDVDIYLSVLGEYLPSAVLKKAKPYYGISVGLYHAVGINPEAKDIRLVTTPMLQYSPEFTRFANRVDNQLSLVGSDQEAMQALLSGEADVAMVGSTIFAENFLAAQQGHGLVSDHNLRAYSLLYPVVRSNRTDLRLLIDRGFDVMPRERLAEIEVAQIDSAAARYFQAVNSGIRLSEREVSFVESSGPIRVVFPEDPYAPFYFDNRDQLSGIDLDLLRLLSERTGLSFDIQRVESWDDGLASLEQKEADLLTSVVRTDARSEYLSFTDSYYTTNDVIVTRRDVNVRDLGDLRYKLVALQRGWRVSDEVQRAVPQARILFTNNVQDALSLVANGTAFAFVGNSLNASYEIDRGNHSNLKVATPIDLGEPPVHLAVRNDRPELVSILNKGLASVTEEELTTARNRWFRVQYDYGLDRVRFYRYLGVAGLVIAGFFIGIFLWNQRLRHEVKARQRAENELIAAREVAESAADAKSSFLATMSHEIRTPLNGVLGMLEVLAQSRLDEVQQDQLRTVRSSGESLLEIINDVLDFSKIDAGKLIIERIPVDVVALISHAHQALGPVASKRGLQFNLVFKDRPTTGFMLDQTRVRQVIMNLLGNALKFTERGKVDIVFSMENHAECWLKVQVIDTGIGIDSAQLETIFAPFQQAESSTSRRFGGTGLGLSICKRLVDLMAGELSLRPNSPQGTVATFRFPAEPCALPAIASIPLVESVRPLASAKILLVEDHPTNQKVTLAQLSRIGLVADLANNGVEALAAMSQQQYDLILSDCHMPEMDGYELVRRIRANEEAEGASGLPVIATTANALDGEREHCLEVGFSGYLPKPFSLRMLRDELAKYLSEPESEVELQPASSKSSIEPLPKPKSPPVAEGEGLSSGLMIKVDQHTERKGREPLAHGDADATTEPALPTRGDAEYDAAVGSAAANPKEKIAADADFAELKALVDDNAMLDTLLMEFLRSTHADLVVMKHAELMGDAKQLQSSAHRIKGTAPMVGAKRMAQLVTAVDRDAKAGQTSQWTQTKESIVLSWLAYLDAVAVEFSVDPAEIERFREI</sequence>
<dbReference type="InterPro" id="IPR001638">
    <property type="entry name" value="Solute-binding_3/MltF_N"/>
</dbReference>
<comment type="subcellular location">
    <subcellularLocation>
        <location evidence="2">Cell membrane</location>
        <topology evidence="2">Multi-pass membrane protein</topology>
    </subcellularLocation>
</comment>
<feature type="modified residue" description="4-aspartylphosphate" evidence="17">
    <location>
        <position position="855"/>
    </location>
</feature>
<keyword evidence="12" id="KW-0902">Two-component regulatory system</keyword>
<keyword evidence="20" id="KW-0732">Signal</keyword>
<dbReference type="Pfam" id="PF01627">
    <property type="entry name" value="Hpt"/>
    <property type="match status" value="1"/>
</dbReference>
<dbReference type="SUPFAM" id="SSF52172">
    <property type="entry name" value="CheY-like"/>
    <property type="match status" value="1"/>
</dbReference>
<evidence type="ECO:0000256" key="16">
    <source>
        <dbReference type="PROSITE-ProRule" id="PRU00110"/>
    </source>
</evidence>
<dbReference type="SMART" id="SM00388">
    <property type="entry name" value="HisKA"/>
    <property type="match status" value="1"/>
</dbReference>
<feature type="signal peptide" evidence="20">
    <location>
        <begin position="1"/>
        <end position="26"/>
    </location>
</feature>
<dbReference type="SMART" id="SM00387">
    <property type="entry name" value="HATPase_c"/>
    <property type="match status" value="1"/>
</dbReference>
<evidence type="ECO:0000256" key="12">
    <source>
        <dbReference type="ARBA" id="ARBA00023012"/>
    </source>
</evidence>
<evidence type="ECO:0000256" key="10">
    <source>
        <dbReference type="ARBA" id="ARBA00022840"/>
    </source>
</evidence>
<dbReference type="Pfam" id="PF02518">
    <property type="entry name" value="HATPase_c"/>
    <property type="match status" value="1"/>
</dbReference>
<evidence type="ECO:0000256" key="17">
    <source>
        <dbReference type="PROSITE-ProRule" id="PRU00169"/>
    </source>
</evidence>
<dbReference type="FunFam" id="1.10.287.130:FF:000002">
    <property type="entry name" value="Two-component osmosensing histidine kinase"/>
    <property type="match status" value="1"/>
</dbReference>
<dbReference type="EC" id="2.7.13.3" evidence="3"/>
<keyword evidence="7 19" id="KW-0812">Transmembrane</keyword>
<dbReference type="InterPro" id="IPR004358">
    <property type="entry name" value="Sig_transdc_His_kin-like_C"/>
</dbReference>
<dbReference type="Pfam" id="PF00072">
    <property type="entry name" value="Response_reg"/>
    <property type="match status" value="1"/>
</dbReference>
<dbReference type="CDD" id="cd00082">
    <property type="entry name" value="HisKA"/>
    <property type="match status" value="1"/>
</dbReference>
<dbReference type="CDD" id="cd01007">
    <property type="entry name" value="PBP2_BvgS_HisK_like"/>
    <property type="match status" value="1"/>
</dbReference>
<dbReference type="GO" id="GO:0005524">
    <property type="term" value="F:ATP binding"/>
    <property type="evidence" value="ECO:0007669"/>
    <property type="project" value="UniProtKB-KW"/>
</dbReference>
<evidence type="ECO:0000259" key="21">
    <source>
        <dbReference type="PROSITE" id="PS50109"/>
    </source>
</evidence>
<evidence type="ECO:0000256" key="4">
    <source>
        <dbReference type="ARBA" id="ARBA00022475"/>
    </source>
</evidence>
<organism evidence="24 25">
    <name type="scientific">Umboniibacter marinipuniceus</name>
    <dbReference type="NCBI Taxonomy" id="569599"/>
    <lineage>
        <taxon>Bacteria</taxon>
        <taxon>Pseudomonadati</taxon>
        <taxon>Pseudomonadota</taxon>
        <taxon>Gammaproteobacteria</taxon>
        <taxon>Cellvibrionales</taxon>
        <taxon>Cellvibrionaceae</taxon>
        <taxon>Umboniibacter</taxon>
    </lineage>
</organism>
<keyword evidence="4" id="KW-1003">Cell membrane</keyword>
<evidence type="ECO:0000256" key="19">
    <source>
        <dbReference type="SAM" id="Phobius"/>
    </source>
</evidence>
<dbReference type="AlphaFoldDB" id="A0A3M0A4U2"/>
<dbReference type="SUPFAM" id="SSF53850">
    <property type="entry name" value="Periplasmic binding protein-like II"/>
    <property type="match status" value="2"/>
</dbReference>
<dbReference type="Gene3D" id="3.40.190.10">
    <property type="entry name" value="Periplasmic binding protein-like II"/>
    <property type="match status" value="4"/>
</dbReference>